<proteinExistence type="predicted"/>
<gene>
    <name evidence="1" type="ORF">PFISCL1PPCAC_27613</name>
</gene>
<evidence type="ECO:0000313" key="1">
    <source>
        <dbReference type="EMBL" id="GMT36316.1"/>
    </source>
</evidence>
<keyword evidence="2" id="KW-1185">Reference proteome</keyword>
<dbReference type="EMBL" id="BTSY01000007">
    <property type="protein sequence ID" value="GMT36316.1"/>
    <property type="molecule type" value="Genomic_DNA"/>
</dbReference>
<dbReference type="Proteomes" id="UP001432322">
    <property type="component" value="Unassembled WGS sequence"/>
</dbReference>
<dbReference type="InterPro" id="IPR011990">
    <property type="entry name" value="TPR-like_helical_dom_sf"/>
</dbReference>
<feature type="non-terminal residue" evidence="1">
    <location>
        <position position="1"/>
    </location>
</feature>
<dbReference type="SUPFAM" id="SSF48452">
    <property type="entry name" value="TPR-like"/>
    <property type="match status" value="1"/>
</dbReference>
<protein>
    <submittedName>
        <fullName evidence="1">Uncharacterized protein</fullName>
    </submittedName>
</protein>
<dbReference type="AlphaFoldDB" id="A0AAV5WVE0"/>
<dbReference type="Gene3D" id="1.25.40.10">
    <property type="entry name" value="Tetratricopeptide repeat domain"/>
    <property type="match status" value="1"/>
</dbReference>
<reference evidence="1" key="1">
    <citation type="submission" date="2023-10" db="EMBL/GenBank/DDBJ databases">
        <title>Genome assembly of Pristionchus species.</title>
        <authorList>
            <person name="Yoshida K."/>
            <person name="Sommer R.J."/>
        </authorList>
    </citation>
    <scope>NUCLEOTIDE SEQUENCE</scope>
    <source>
        <strain evidence="1">RS5133</strain>
    </source>
</reference>
<sequence>NMEDFQARKDGNAVKKTQLIMQDQIFTYLYKTLDDEYIRNLFFKKVASSSESLNEAFESIKKHKFEGALAILEKSDEPECSLLAARLAYYQGNPEKFEAILAKFEQFVSSAPEDFAHLDDLKISYALLRIETADSIVSLLQLFEAAASSHGPRADFFASAAFRCTFYDGWEQALTILTDSRFKHSKLSQVLCFFVQINAILLRGENPTDAYKIIAKLEEFVDALDDKDEHKNWSVFALSKVYITFNNTQNAEVLLKELIKRDPSWAVFTIALAHVYTQKGDYTEAILWTDKTIEMEKYNPEAHLLKQSLKLHNQGNKLDPASYYVSLRGEAEPLLTRCLSHAEFPFVNEVLRHIAFIEAKITAANSLCL</sequence>
<name>A0AAV5WVE0_9BILA</name>
<organism evidence="1 2">
    <name type="scientific">Pristionchus fissidentatus</name>
    <dbReference type="NCBI Taxonomy" id="1538716"/>
    <lineage>
        <taxon>Eukaryota</taxon>
        <taxon>Metazoa</taxon>
        <taxon>Ecdysozoa</taxon>
        <taxon>Nematoda</taxon>
        <taxon>Chromadorea</taxon>
        <taxon>Rhabditida</taxon>
        <taxon>Rhabditina</taxon>
        <taxon>Diplogasteromorpha</taxon>
        <taxon>Diplogasteroidea</taxon>
        <taxon>Neodiplogasteridae</taxon>
        <taxon>Pristionchus</taxon>
    </lineage>
</organism>
<evidence type="ECO:0000313" key="2">
    <source>
        <dbReference type="Proteomes" id="UP001432322"/>
    </source>
</evidence>
<accession>A0AAV5WVE0</accession>
<comment type="caution">
    <text evidence="1">The sequence shown here is derived from an EMBL/GenBank/DDBJ whole genome shotgun (WGS) entry which is preliminary data.</text>
</comment>